<sequence>MGNVLTQLPLFQATQRRLAIWYTLVTGLLLLIFATGFFLYVRGTLIERVDDTLNHVVEVVSRSLIISPDAPEPINWPVSFDRNPLATAALEEDHIDLEGFNAAGELAWSTLGDVLEIPLRPSRNPVTIITNPLAPPESRHWLRQITVTLRQKNQVIGYLRVSHPWFEVTRPSQELLVDLSLGLGAMVGLVAASGWFLSRLAMEPIWESYAYLKQFTADASHELRNPIALIQTNVQVALADPHPDRQAQQLQAVERITRRLGRLVDDLLFLARQDSGIVPLRLQLCALDGILMTVIGEQEIIAQARQITLDLEIADMEALNPNPNDEPFTLQGDEDQLLRLFTNLISNAIVHSPPSGCIQMQLTQEAQSYRVTIQDQGPGIPSESLPRIFDRFFRLKPTQSEGTGLGLAIAQAIVHNHQGKIQVKSGINQGTTFTVSLPRTN</sequence>
<reference evidence="10" key="1">
    <citation type="submission" date="2023-07" db="EMBL/GenBank/DDBJ databases">
        <authorList>
            <person name="Luz R."/>
            <person name="Cordeiro R."/>
            <person name="Fonseca A."/>
            <person name="Goncalves V."/>
        </authorList>
    </citation>
    <scope>NUCLEOTIDE SEQUENCE [LARGE SCALE GENOMIC DNA]</scope>
    <source>
        <strain evidence="10">BACA0444</strain>
    </source>
</reference>
<dbReference type="PANTHER" id="PTHR43711:SF1">
    <property type="entry name" value="HISTIDINE KINASE 1"/>
    <property type="match status" value="1"/>
</dbReference>
<dbReference type="Pfam" id="PF02518">
    <property type="entry name" value="HATPase_c"/>
    <property type="match status" value="1"/>
</dbReference>
<dbReference type="PRINTS" id="PR00344">
    <property type="entry name" value="BCTRLSENSOR"/>
</dbReference>
<comment type="catalytic activity">
    <reaction evidence="1">
        <text>ATP + protein L-histidine = ADP + protein N-phospho-L-histidine.</text>
        <dbReference type="EC" id="2.7.13.3"/>
    </reaction>
</comment>
<gene>
    <name evidence="9" type="ORF">RIF25_05405</name>
</gene>
<dbReference type="SMART" id="SM00387">
    <property type="entry name" value="HATPase_c"/>
    <property type="match status" value="1"/>
</dbReference>
<keyword evidence="7" id="KW-0812">Transmembrane</keyword>
<keyword evidence="5 9" id="KW-0418">Kinase</keyword>
<evidence type="ECO:0000256" key="4">
    <source>
        <dbReference type="ARBA" id="ARBA00022679"/>
    </source>
</evidence>
<dbReference type="Proteomes" id="UP001268256">
    <property type="component" value="Unassembled WGS sequence"/>
</dbReference>
<dbReference type="Gene3D" id="1.10.287.130">
    <property type="match status" value="1"/>
</dbReference>
<feature type="domain" description="Histidine kinase" evidence="8">
    <location>
        <begin position="218"/>
        <end position="441"/>
    </location>
</feature>
<evidence type="ECO:0000313" key="10">
    <source>
        <dbReference type="Proteomes" id="UP001268256"/>
    </source>
</evidence>
<evidence type="ECO:0000256" key="1">
    <source>
        <dbReference type="ARBA" id="ARBA00000085"/>
    </source>
</evidence>
<dbReference type="InterPro" id="IPR036890">
    <property type="entry name" value="HATPase_C_sf"/>
</dbReference>
<evidence type="ECO:0000256" key="2">
    <source>
        <dbReference type="ARBA" id="ARBA00012438"/>
    </source>
</evidence>
<keyword evidence="10" id="KW-1185">Reference proteome</keyword>
<keyword evidence="3" id="KW-0597">Phosphoprotein</keyword>
<dbReference type="GO" id="GO:0000155">
    <property type="term" value="F:phosphorelay sensor kinase activity"/>
    <property type="evidence" value="ECO:0007669"/>
    <property type="project" value="InterPro"/>
</dbReference>
<evidence type="ECO:0000256" key="7">
    <source>
        <dbReference type="SAM" id="Phobius"/>
    </source>
</evidence>
<feature type="transmembrane region" description="Helical" evidence="7">
    <location>
        <begin position="20"/>
        <end position="41"/>
    </location>
</feature>
<evidence type="ECO:0000259" key="8">
    <source>
        <dbReference type="PROSITE" id="PS50109"/>
    </source>
</evidence>
<feature type="transmembrane region" description="Helical" evidence="7">
    <location>
        <begin position="175"/>
        <end position="197"/>
    </location>
</feature>
<dbReference type="InterPro" id="IPR004358">
    <property type="entry name" value="Sig_transdc_His_kin-like_C"/>
</dbReference>
<dbReference type="AlphaFoldDB" id="A0AAE4FQA2"/>
<dbReference type="InterPro" id="IPR050736">
    <property type="entry name" value="Sensor_HK_Regulatory"/>
</dbReference>
<dbReference type="InterPro" id="IPR005467">
    <property type="entry name" value="His_kinase_dom"/>
</dbReference>
<dbReference type="SUPFAM" id="SSF55874">
    <property type="entry name" value="ATPase domain of HSP90 chaperone/DNA topoisomerase II/histidine kinase"/>
    <property type="match status" value="1"/>
</dbReference>
<dbReference type="InterPro" id="IPR003661">
    <property type="entry name" value="HisK_dim/P_dom"/>
</dbReference>
<dbReference type="Gene3D" id="3.30.565.10">
    <property type="entry name" value="Histidine kinase-like ATPase, C-terminal domain"/>
    <property type="match status" value="1"/>
</dbReference>
<keyword evidence="7" id="KW-0472">Membrane</keyword>
<dbReference type="FunFam" id="3.30.565.10:FF:000006">
    <property type="entry name" value="Sensor histidine kinase WalK"/>
    <property type="match status" value="1"/>
</dbReference>
<accession>A0AAE4FQA2</accession>
<name>A0AAE4FQA2_9CYAN</name>
<dbReference type="CDD" id="cd00075">
    <property type="entry name" value="HATPase"/>
    <property type="match status" value="1"/>
</dbReference>
<evidence type="ECO:0000256" key="3">
    <source>
        <dbReference type="ARBA" id="ARBA00022553"/>
    </source>
</evidence>
<evidence type="ECO:0000313" key="9">
    <source>
        <dbReference type="EMBL" id="MDS3860238.1"/>
    </source>
</evidence>
<dbReference type="RefSeq" id="WP_322877520.1">
    <property type="nucleotide sequence ID" value="NZ_JAVMIP010000003.1"/>
</dbReference>
<organism evidence="9 10">
    <name type="scientific">Pseudocalidococcus azoricus BACA0444</name>
    <dbReference type="NCBI Taxonomy" id="2918990"/>
    <lineage>
        <taxon>Bacteria</taxon>
        <taxon>Bacillati</taxon>
        <taxon>Cyanobacteriota</taxon>
        <taxon>Cyanophyceae</taxon>
        <taxon>Acaryochloridales</taxon>
        <taxon>Thermosynechococcaceae</taxon>
        <taxon>Pseudocalidococcus</taxon>
        <taxon>Pseudocalidococcus azoricus</taxon>
    </lineage>
</organism>
<comment type="caution">
    <text evidence="9">The sequence shown here is derived from an EMBL/GenBank/DDBJ whole genome shotgun (WGS) entry which is preliminary data.</text>
</comment>
<keyword evidence="7" id="KW-1133">Transmembrane helix</keyword>
<dbReference type="SUPFAM" id="SSF47384">
    <property type="entry name" value="Homodimeric domain of signal transducing histidine kinase"/>
    <property type="match status" value="1"/>
</dbReference>
<protein>
    <recommendedName>
        <fullName evidence="2">histidine kinase</fullName>
        <ecNumber evidence="2">2.7.13.3</ecNumber>
    </recommendedName>
</protein>
<keyword evidence="4" id="KW-0808">Transferase</keyword>
<dbReference type="SMART" id="SM00388">
    <property type="entry name" value="HisKA"/>
    <property type="match status" value="1"/>
</dbReference>
<evidence type="ECO:0000256" key="5">
    <source>
        <dbReference type="ARBA" id="ARBA00022777"/>
    </source>
</evidence>
<dbReference type="EC" id="2.7.13.3" evidence="2"/>
<dbReference type="EMBL" id="JAVMIP010000003">
    <property type="protein sequence ID" value="MDS3860238.1"/>
    <property type="molecule type" value="Genomic_DNA"/>
</dbReference>
<keyword evidence="6" id="KW-0902">Two-component regulatory system</keyword>
<dbReference type="PANTHER" id="PTHR43711">
    <property type="entry name" value="TWO-COMPONENT HISTIDINE KINASE"/>
    <property type="match status" value="1"/>
</dbReference>
<dbReference type="PROSITE" id="PS50109">
    <property type="entry name" value="HIS_KIN"/>
    <property type="match status" value="1"/>
</dbReference>
<dbReference type="InterPro" id="IPR003594">
    <property type="entry name" value="HATPase_dom"/>
</dbReference>
<dbReference type="CDD" id="cd00082">
    <property type="entry name" value="HisKA"/>
    <property type="match status" value="1"/>
</dbReference>
<dbReference type="Pfam" id="PF00512">
    <property type="entry name" value="HisKA"/>
    <property type="match status" value="1"/>
</dbReference>
<proteinExistence type="predicted"/>
<evidence type="ECO:0000256" key="6">
    <source>
        <dbReference type="ARBA" id="ARBA00023012"/>
    </source>
</evidence>
<dbReference type="InterPro" id="IPR036097">
    <property type="entry name" value="HisK_dim/P_sf"/>
</dbReference>